<sequence>MSNDNLIWLNEAEIAELVDLDDAIEALETGLALEARERAYNVPKALGVWGDGSSMHALGSMFPKDGYVGFKTWANTKRGATAVFNLFDADNGRLLAAMEAAVLGQLRTSGISGVATRRMAAEDADTMALIGTGAQAITQVAAVNAVRPLKCLKVFSPTAEKRQAFVARAREAFPFAIEEAGSVEACVADQPIVTTITRSSDPFLTADMLARGTHLNAVGAILPQKAEFTQDVFDRADLVIVDNLPNAKLASSEFIDRFEKGPGDWQKVRTLSAAIVEGLTRPATADLSIFKAMGMGISDLCIAKAAYERAVKQRLGLKIPSPVRVAPQWRRATGTQAAQ</sequence>
<dbReference type="EC" id="4.3.1.28" evidence="1"/>
<dbReference type="InterPro" id="IPR023401">
    <property type="entry name" value="ODC_N"/>
</dbReference>
<dbReference type="Proteomes" id="UP000193200">
    <property type="component" value="Unassembled WGS sequence"/>
</dbReference>
<dbReference type="EMBL" id="FWFR01000001">
    <property type="protein sequence ID" value="SLN13147.1"/>
    <property type="molecule type" value="Genomic_DNA"/>
</dbReference>
<dbReference type="InterPro" id="IPR036291">
    <property type="entry name" value="NAD(P)-bd_dom_sf"/>
</dbReference>
<dbReference type="GO" id="GO:0005737">
    <property type="term" value="C:cytoplasm"/>
    <property type="evidence" value="ECO:0007669"/>
    <property type="project" value="TreeGrafter"/>
</dbReference>
<dbReference type="GO" id="GO:0016829">
    <property type="term" value="F:lyase activity"/>
    <property type="evidence" value="ECO:0007669"/>
    <property type="project" value="UniProtKB-KW"/>
</dbReference>
<dbReference type="Gene3D" id="3.40.50.720">
    <property type="entry name" value="NAD(P)-binding Rossmann-like Domain"/>
    <property type="match status" value="1"/>
</dbReference>
<name>A0A1Y5RCQ0_9PROT</name>
<organism evidence="1 2">
    <name type="scientific">Oceanibacterium hippocampi</name>
    <dbReference type="NCBI Taxonomy" id="745714"/>
    <lineage>
        <taxon>Bacteria</taxon>
        <taxon>Pseudomonadati</taxon>
        <taxon>Pseudomonadota</taxon>
        <taxon>Alphaproteobacteria</taxon>
        <taxon>Sneathiellales</taxon>
        <taxon>Sneathiellaceae</taxon>
        <taxon>Oceanibacterium</taxon>
    </lineage>
</organism>
<proteinExistence type="predicted"/>
<dbReference type="InterPro" id="IPR003462">
    <property type="entry name" value="ODC_Mu_crystall"/>
</dbReference>
<gene>
    <name evidence="1" type="primary">rapL_1</name>
    <name evidence="1" type="ORF">OCH7691_00202</name>
</gene>
<dbReference type="PANTHER" id="PTHR13812:SF19">
    <property type="entry name" value="KETIMINE REDUCTASE MU-CRYSTALLIN"/>
    <property type="match status" value="1"/>
</dbReference>
<dbReference type="AlphaFoldDB" id="A0A1Y5RCQ0"/>
<dbReference type="RefSeq" id="WP_085881566.1">
    <property type="nucleotide sequence ID" value="NZ_FWFR01000001.1"/>
</dbReference>
<keyword evidence="1" id="KW-0456">Lyase</keyword>
<dbReference type="Pfam" id="PF02423">
    <property type="entry name" value="OCD_Mu_crystall"/>
    <property type="match status" value="1"/>
</dbReference>
<reference evidence="1 2" key="1">
    <citation type="submission" date="2017-03" db="EMBL/GenBank/DDBJ databases">
        <authorList>
            <person name="Afonso C.L."/>
            <person name="Miller P.J."/>
            <person name="Scott M.A."/>
            <person name="Spackman E."/>
            <person name="Goraichik I."/>
            <person name="Dimitrov K.M."/>
            <person name="Suarez D.L."/>
            <person name="Swayne D.E."/>
        </authorList>
    </citation>
    <scope>NUCLEOTIDE SEQUENCE [LARGE SCALE GENOMIC DNA]</scope>
    <source>
        <strain evidence="1 2">CECT 7691</strain>
    </source>
</reference>
<accession>A0A1Y5RCQ0</accession>
<protein>
    <submittedName>
        <fullName evidence="1">L-lysine cyclodeaminase</fullName>
        <ecNumber evidence="1">4.3.1.28</ecNumber>
    </submittedName>
</protein>
<dbReference type="PANTHER" id="PTHR13812">
    <property type="entry name" value="KETIMINE REDUCTASE MU-CRYSTALLIN"/>
    <property type="match status" value="1"/>
</dbReference>
<dbReference type="Gene3D" id="3.30.1780.10">
    <property type="entry name" value="ornithine cyclodeaminase, domain 1"/>
    <property type="match status" value="1"/>
</dbReference>
<evidence type="ECO:0000313" key="1">
    <source>
        <dbReference type="EMBL" id="SLN13147.1"/>
    </source>
</evidence>
<dbReference type="InParanoid" id="A0A1Y5RCQ0"/>
<keyword evidence="2" id="KW-1185">Reference proteome</keyword>
<dbReference type="SUPFAM" id="SSF51735">
    <property type="entry name" value="NAD(P)-binding Rossmann-fold domains"/>
    <property type="match status" value="1"/>
</dbReference>
<evidence type="ECO:0000313" key="2">
    <source>
        <dbReference type="Proteomes" id="UP000193200"/>
    </source>
</evidence>
<dbReference type="OrthoDB" id="9785971at2"/>
<dbReference type="PIRSF" id="PIRSF001439">
    <property type="entry name" value="CryM"/>
    <property type="match status" value="1"/>
</dbReference>